<dbReference type="RefSeq" id="WP_051290804.1">
    <property type="nucleotide sequence ID" value="NZ_JAWZLG010000027.1"/>
</dbReference>
<organism evidence="2 3">
    <name type="scientific">Dysgonomonas capnocytophagoides</name>
    <dbReference type="NCBI Taxonomy" id="45254"/>
    <lineage>
        <taxon>Bacteria</taxon>
        <taxon>Pseudomonadati</taxon>
        <taxon>Bacteroidota</taxon>
        <taxon>Bacteroidia</taxon>
        <taxon>Bacteroidales</taxon>
        <taxon>Dysgonomonadaceae</taxon>
        <taxon>Dysgonomonas</taxon>
    </lineage>
</organism>
<evidence type="ECO:0000313" key="3">
    <source>
        <dbReference type="Proteomes" id="UP000297861"/>
    </source>
</evidence>
<keyword evidence="3" id="KW-1185">Reference proteome</keyword>
<evidence type="ECO:0008006" key="4">
    <source>
        <dbReference type="Google" id="ProtNLM"/>
    </source>
</evidence>
<feature type="signal peptide" evidence="1">
    <location>
        <begin position="1"/>
        <end position="22"/>
    </location>
</feature>
<dbReference type="PROSITE" id="PS51257">
    <property type="entry name" value="PROKAR_LIPOPROTEIN"/>
    <property type="match status" value="1"/>
</dbReference>
<name>A0A4Y8L0B2_9BACT</name>
<keyword evidence="1" id="KW-0732">Signal</keyword>
<sequence length="157" mass="18080">MKCTNLLVILVILLGCIGSANAQGISENKFSRELEVNLPSDSVYYKTIYFLQKNGYFILSLDKQSGFIQAKTYTSDNKIFSDRMGDRKIYNFFIFPIRTNLCQLSISIYIERSYRRSLSQGWVYYDLDLGVVGNNEKNSDKLFEPIIDGLSKEFSFP</sequence>
<evidence type="ECO:0000313" key="2">
    <source>
        <dbReference type="EMBL" id="TFD95604.1"/>
    </source>
</evidence>
<gene>
    <name evidence="2" type="ORF">E2605_12240</name>
</gene>
<evidence type="ECO:0000256" key="1">
    <source>
        <dbReference type="SAM" id="SignalP"/>
    </source>
</evidence>
<dbReference type="OrthoDB" id="9775889at2"/>
<dbReference type="EMBL" id="SOML01000007">
    <property type="protein sequence ID" value="TFD95604.1"/>
    <property type="molecule type" value="Genomic_DNA"/>
</dbReference>
<dbReference type="Proteomes" id="UP000297861">
    <property type="component" value="Unassembled WGS sequence"/>
</dbReference>
<feature type="chain" id="PRO_5021258533" description="DUF4468 domain-containing protein" evidence="1">
    <location>
        <begin position="23"/>
        <end position="157"/>
    </location>
</feature>
<protein>
    <recommendedName>
        <fullName evidence="4">DUF4468 domain-containing protein</fullName>
    </recommendedName>
</protein>
<proteinExistence type="predicted"/>
<reference evidence="2 3" key="1">
    <citation type="submission" date="2019-03" db="EMBL/GenBank/DDBJ databases">
        <title>San Antonio Military Medical Center submission to MRSN (WRAIR), pending publication.</title>
        <authorList>
            <person name="Blyth D.M."/>
            <person name="Mccarthy S.L."/>
            <person name="Schall S.E."/>
            <person name="Stam J.A."/>
            <person name="Ong A.C."/>
            <person name="Mcgann P.T."/>
        </authorList>
    </citation>
    <scope>NUCLEOTIDE SEQUENCE [LARGE SCALE GENOMIC DNA]</scope>
    <source>
        <strain evidence="2 3">MRSN571793</strain>
    </source>
</reference>
<comment type="caution">
    <text evidence="2">The sequence shown here is derived from an EMBL/GenBank/DDBJ whole genome shotgun (WGS) entry which is preliminary data.</text>
</comment>
<dbReference type="AlphaFoldDB" id="A0A4Y8L0B2"/>
<accession>A0A4Y8L0B2</accession>